<evidence type="ECO:0000313" key="1">
    <source>
        <dbReference type="EMBL" id="OGG50723.1"/>
    </source>
</evidence>
<organism evidence="1 2">
    <name type="scientific">Candidatus Kaiserbacteria bacterium RIFCSPHIGHO2_01_FULL_54_36</name>
    <dbReference type="NCBI Taxonomy" id="1798482"/>
    <lineage>
        <taxon>Bacteria</taxon>
        <taxon>Candidatus Kaiseribacteriota</taxon>
    </lineage>
</organism>
<accession>A0A1F6CNF0</accession>
<sequence length="172" mass="19765">MALTVGALRRATLELHDAREVVTISALSSKLGFTPRQVRSFVDSVNGLREELRIYSARDFVALMYVDAADCLRLKGEGVTYIALARELGLPRQTVRSAFERHPDWAVYMWLSSPVDAKRKERKHVYSAAVSELRRKKIKRSRWAVAKECGYVLNLVLRDFKRDPTLWDLLKD</sequence>
<dbReference type="EMBL" id="MFKV01000007">
    <property type="protein sequence ID" value="OGG50723.1"/>
    <property type="molecule type" value="Genomic_DNA"/>
</dbReference>
<reference evidence="1 2" key="1">
    <citation type="journal article" date="2016" name="Nat. Commun.">
        <title>Thousands of microbial genomes shed light on interconnected biogeochemical processes in an aquifer system.</title>
        <authorList>
            <person name="Anantharaman K."/>
            <person name="Brown C.T."/>
            <person name="Hug L.A."/>
            <person name="Sharon I."/>
            <person name="Castelle C.J."/>
            <person name="Probst A.J."/>
            <person name="Thomas B.C."/>
            <person name="Singh A."/>
            <person name="Wilkins M.J."/>
            <person name="Karaoz U."/>
            <person name="Brodie E.L."/>
            <person name="Williams K.H."/>
            <person name="Hubbard S.S."/>
            <person name="Banfield J.F."/>
        </authorList>
    </citation>
    <scope>NUCLEOTIDE SEQUENCE [LARGE SCALE GENOMIC DNA]</scope>
</reference>
<evidence type="ECO:0000313" key="2">
    <source>
        <dbReference type="Proteomes" id="UP000178370"/>
    </source>
</evidence>
<dbReference type="Proteomes" id="UP000178370">
    <property type="component" value="Unassembled WGS sequence"/>
</dbReference>
<dbReference type="STRING" id="1798482.A2763_02245"/>
<name>A0A1F6CNF0_9BACT</name>
<proteinExistence type="predicted"/>
<dbReference type="AlphaFoldDB" id="A0A1F6CNF0"/>
<gene>
    <name evidence="1" type="ORF">A2763_02245</name>
</gene>
<protein>
    <submittedName>
        <fullName evidence="1">Uncharacterized protein</fullName>
    </submittedName>
</protein>
<comment type="caution">
    <text evidence="1">The sequence shown here is derived from an EMBL/GenBank/DDBJ whole genome shotgun (WGS) entry which is preliminary data.</text>
</comment>